<accession>A0AAE1WWU8</accession>
<evidence type="ECO:0000256" key="9">
    <source>
        <dbReference type="RuleBase" id="RU365073"/>
    </source>
</evidence>
<evidence type="ECO:0000313" key="11">
    <source>
        <dbReference type="Proteomes" id="UP001289374"/>
    </source>
</evidence>
<dbReference type="GO" id="GO:0045893">
    <property type="term" value="P:positive regulation of DNA-templated transcription"/>
    <property type="evidence" value="ECO:0007669"/>
    <property type="project" value="TreeGrafter"/>
</dbReference>
<dbReference type="Proteomes" id="UP001289374">
    <property type="component" value="Unassembled WGS sequence"/>
</dbReference>
<dbReference type="GO" id="GO:0006406">
    <property type="term" value="P:mRNA export from nucleus"/>
    <property type="evidence" value="ECO:0007669"/>
    <property type="project" value="TreeGrafter"/>
</dbReference>
<dbReference type="GO" id="GO:0017056">
    <property type="term" value="F:structural constituent of nuclear pore"/>
    <property type="evidence" value="ECO:0007669"/>
    <property type="project" value="TreeGrafter"/>
</dbReference>
<evidence type="ECO:0000256" key="4">
    <source>
        <dbReference type="ARBA" id="ARBA00022816"/>
    </source>
</evidence>
<keyword evidence="8 9" id="KW-0539">Nucleus</keyword>
<proteinExistence type="inferred from homology"/>
<keyword evidence="5 9" id="KW-0653">Protein transport</keyword>
<evidence type="ECO:0000256" key="5">
    <source>
        <dbReference type="ARBA" id="ARBA00022927"/>
    </source>
</evidence>
<organism evidence="10 11">
    <name type="scientific">Sesamum angolense</name>
    <dbReference type="NCBI Taxonomy" id="2727404"/>
    <lineage>
        <taxon>Eukaryota</taxon>
        <taxon>Viridiplantae</taxon>
        <taxon>Streptophyta</taxon>
        <taxon>Embryophyta</taxon>
        <taxon>Tracheophyta</taxon>
        <taxon>Spermatophyta</taxon>
        <taxon>Magnoliopsida</taxon>
        <taxon>eudicotyledons</taxon>
        <taxon>Gunneridae</taxon>
        <taxon>Pentapetalae</taxon>
        <taxon>asterids</taxon>
        <taxon>lamiids</taxon>
        <taxon>Lamiales</taxon>
        <taxon>Pedaliaceae</taxon>
        <taxon>Sesamum</taxon>
    </lineage>
</organism>
<reference evidence="10" key="2">
    <citation type="journal article" date="2024" name="Plant">
        <title>Genomic evolution and insights into agronomic trait innovations of Sesamum species.</title>
        <authorList>
            <person name="Miao H."/>
            <person name="Wang L."/>
            <person name="Qu L."/>
            <person name="Liu H."/>
            <person name="Sun Y."/>
            <person name="Le M."/>
            <person name="Wang Q."/>
            <person name="Wei S."/>
            <person name="Zheng Y."/>
            <person name="Lin W."/>
            <person name="Duan Y."/>
            <person name="Cao H."/>
            <person name="Xiong S."/>
            <person name="Wang X."/>
            <person name="Wei L."/>
            <person name="Li C."/>
            <person name="Ma Q."/>
            <person name="Ju M."/>
            <person name="Zhao R."/>
            <person name="Li G."/>
            <person name="Mu C."/>
            <person name="Tian Q."/>
            <person name="Mei H."/>
            <person name="Zhang T."/>
            <person name="Gao T."/>
            <person name="Zhang H."/>
        </authorList>
    </citation>
    <scope>NUCLEOTIDE SEQUENCE</scope>
    <source>
        <strain evidence="10">K16</strain>
    </source>
</reference>
<evidence type="ECO:0000256" key="3">
    <source>
        <dbReference type="ARBA" id="ARBA00022448"/>
    </source>
</evidence>
<reference evidence="10" key="1">
    <citation type="submission" date="2020-06" db="EMBL/GenBank/DDBJ databases">
        <authorList>
            <person name="Li T."/>
            <person name="Hu X."/>
            <person name="Zhang T."/>
            <person name="Song X."/>
            <person name="Zhang H."/>
            <person name="Dai N."/>
            <person name="Sheng W."/>
            <person name="Hou X."/>
            <person name="Wei L."/>
        </authorList>
    </citation>
    <scope>NUCLEOTIDE SEQUENCE</scope>
    <source>
        <strain evidence="10">K16</strain>
        <tissue evidence="10">Leaf</tissue>
    </source>
</reference>
<comment type="subunit">
    <text evidence="9">Component of the nuclear pore complex (NPC).</text>
</comment>
<dbReference type="GO" id="GO:0006606">
    <property type="term" value="P:protein import into nucleus"/>
    <property type="evidence" value="ECO:0007669"/>
    <property type="project" value="TreeGrafter"/>
</dbReference>
<comment type="function">
    <text evidence="9">Functions as a component of the nuclear pore complex (NPC).</text>
</comment>
<comment type="caution">
    <text evidence="10">The sequence shown here is derived from an EMBL/GenBank/DDBJ whole genome shotgun (WGS) entry which is preliminary data.</text>
</comment>
<dbReference type="InterPro" id="IPR011502">
    <property type="entry name" value="Nucleoporin_Nup85"/>
</dbReference>
<dbReference type="PANTHER" id="PTHR13373">
    <property type="entry name" value="FROUNT PROTEIN-RELATED"/>
    <property type="match status" value="1"/>
</dbReference>
<evidence type="ECO:0000256" key="6">
    <source>
        <dbReference type="ARBA" id="ARBA00023010"/>
    </source>
</evidence>
<name>A0AAE1WWU8_9LAMI</name>
<keyword evidence="11" id="KW-1185">Reference proteome</keyword>
<evidence type="ECO:0000256" key="7">
    <source>
        <dbReference type="ARBA" id="ARBA00023132"/>
    </source>
</evidence>
<keyword evidence="4 9" id="KW-0509">mRNA transport</keyword>
<keyword evidence="3 9" id="KW-0813">Transport</keyword>
<comment type="similarity">
    <text evidence="2 9">Belongs to the nucleoporin Nup85 family.</text>
</comment>
<evidence type="ECO:0000256" key="1">
    <source>
        <dbReference type="ARBA" id="ARBA00004567"/>
    </source>
</evidence>
<evidence type="ECO:0000256" key="2">
    <source>
        <dbReference type="ARBA" id="ARBA00005573"/>
    </source>
</evidence>
<dbReference type="PANTHER" id="PTHR13373:SF21">
    <property type="entry name" value="NUCLEAR PORE COMPLEX PROTEIN NUP85"/>
    <property type="match status" value="1"/>
</dbReference>
<dbReference type="Pfam" id="PF07575">
    <property type="entry name" value="Nucleopor_Nup85"/>
    <property type="match status" value="1"/>
</dbReference>
<keyword evidence="6 9" id="KW-0811">Translocation</keyword>
<evidence type="ECO:0000313" key="10">
    <source>
        <dbReference type="EMBL" id="KAK4401183.1"/>
    </source>
</evidence>
<comment type="subcellular location">
    <subcellularLocation>
        <location evidence="1 9">Nucleus</location>
        <location evidence="1 9">Nuclear pore complex</location>
    </subcellularLocation>
</comment>
<keyword evidence="9" id="KW-0472">Membrane</keyword>
<dbReference type="GO" id="GO:0031080">
    <property type="term" value="C:nuclear pore outer ring"/>
    <property type="evidence" value="ECO:0007669"/>
    <property type="project" value="TreeGrafter"/>
</dbReference>
<gene>
    <name evidence="10" type="ORF">Sango_1224400</name>
</gene>
<keyword evidence="7 9" id="KW-0906">Nuclear pore complex</keyword>
<sequence length="329" mass="36125">MPGVTSDSGELNSLSVIPHNLDTQNPRVYPLRLHRVTLPLARLSISWARGNTLRVSLLQTEDAASEQSPGGEVVEVKLGSADAGEIPEGQWRRIAYGSVAPFALLQSRKNSMDALHYEKDWWEHVMEYSKEINSLLGNTKSSIPPTIEDPKTVLKKVEEPTSLKAAWELMEMFYADKQSQTWIPERLLDWLADFDCLFSGTQPTVHAKLVAFQNELVTIQNLDQLLILGNYVITALAVGWLDVVVKLLRLHGSYLFDQLGSREGMVESGEAKITEVGLVVHCGLRHGGGVKPAGRESLTLRENMWVASGIVGGRVGSGVVSQVVDSTTG</sequence>
<dbReference type="AlphaFoldDB" id="A0AAE1WWU8"/>
<protein>
    <recommendedName>
        <fullName evidence="9">Nuclear pore complex protein Nup85</fullName>
    </recommendedName>
</protein>
<dbReference type="EMBL" id="JACGWL010000006">
    <property type="protein sequence ID" value="KAK4401183.1"/>
    <property type="molecule type" value="Genomic_DNA"/>
</dbReference>
<dbReference type="GO" id="GO:0031965">
    <property type="term" value="C:nuclear membrane"/>
    <property type="evidence" value="ECO:0007669"/>
    <property type="project" value="UniProtKB-UniRule"/>
</dbReference>
<evidence type="ECO:0000256" key="8">
    <source>
        <dbReference type="ARBA" id="ARBA00023242"/>
    </source>
</evidence>